<keyword evidence="6 10" id="KW-0472">Membrane</keyword>
<dbReference type="Pfam" id="PF26181">
    <property type="entry name" value="Ig_NUP210_13th"/>
    <property type="match status" value="1"/>
</dbReference>
<dbReference type="Pfam" id="PF26182">
    <property type="entry name" value="Ig_NUP210_5th"/>
    <property type="match status" value="1"/>
</dbReference>
<dbReference type="Pfam" id="PF26183">
    <property type="entry name" value="Ig_NUP210_14th"/>
    <property type="match status" value="1"/>
</dbReference>
<reference evidence="12" key="4">
    <citation type="submission" date="2025-08" db="UniProtKB">
        <authorList>
            <consortium name="Ensembl"/>
        </authorList>
    </citation>
    <scope>IDENTIFICATION</scope>
</reference>
<dbReference type="InterPro" id="IPR056899">
    <property type="entry name" value="Ig_NUP210_9th"/>
</dbReference>
<keyword evidence="8" id="KW-0539">Nucleus</keyword>
<dbReference type="InterPro" id="IPR055098">
    <property type="entry name" value="Ig_NUP210_3rd"/>
</dbReference>
<feature type="compositionally biased region" description="Polar residues" evidence="9">
    <location>
        <begin position="1835"/>
        <end position="1869"/>
    </location>
</feature>
<evidence type="ECO:0000256" key="9">
    <source>
        <dbReference type="SAM" id="MobiDB-lite"/>
    </source>
</evidence>
<dbReference type="Pfam" id="PF22963">
    <property type="entry name" value="Ig_NUP210_3rd"/>
    <property type="match status" value="1"/>
</dbReference>
<dbReference type="PANTHER" id="PTHR23019">
    <property type="entry name" value="NUCLEAR PORE MEMBRANE GLYCOPROTEIN GP210-RELATED"/>
    <property type="match status" value="1"/>
</dbReference>
<dbReference type="InterPro" id="IPR058779">
    <property type="entry name" value="Ig_NUP210_13th"/>
</dbReference>
<dbReference type="InterPro" id="IPR003343">
    <property type="entry name" value="Big_2"/>
</dbReference>
<comment type="similarity">
    <text evidence="2">Belongs to the NUP210 family.</text>
</comment>
<feature type="domain" description="BIG2" evidence="11">
    <location>
        <begin position="438"/>
        <end position="515"/>
    </location>
</feature>
<evidence type="ECO:0000256" key="2">
    <source>
        <dbReference type="ARBA" id="ARBA00007313"/>
    </source>
</evidence>
<name>A0A4W3IG49_CALMI</name>
<evidence type="ECO:0000256" key="1">
    <source>
        <dbReference type="ARBA" id="ARBA00004590"/>
    </source>
</evidence>
<accession>A0A4W3IG49</accession>
<dbReference type="InterPro" id="IPR055095">
    <property type="entry name" value="NUP210_Ig_C"/>
</dbReference>
<dbReference type="InterPro" id="IPR055094">
    <property type="entry name" value="NUP210_Ig15"/>
</dbReference>
<dbReference type="Pfam" id="PF24902">
    <property type="entry name" value="Ig_NUP210_9th"/>
    <property type="match status" value="1"/>
</dbReference>
<dbReference type="Pfam" id="PF22957">
    <property type="entry name" value="NUP210_Ig"/>
    <property type="match status" value="1"/>
</dbReference>
<dbReference type="InParanoid" id="A0A4W3IG49"/>
<dbReference type="OMA" id="SYTHGNI"/>
<dbReference type="Pfam" id="PF26184">
    <property type="entry name" value="Ig_NUP210_8th"/>
    <property type="match status" value="1"/>
</dbReference>
<dbReference type="InterPro" id="IPR045197">
    <property type="entry name" value="NUP210-like"/>
</dbReference>
<dbReference type="GO" id="GO:0005643">
    <property type="term" value="C:nuclear pore"/>
    <property type="evidence" value="ECO:0007669"/>
    <property type="project" value="TreeGrafter"/>
</dbReference>
<reference evidence="13" key="1">
    <citation type="journal article" date="2006" name="Science">
        <title>Ancient noncoding elements conserved in the human genome.</title>
        <authorList>
            <person name="Venkatesh B."/>
            <person name="Kirkness E.F."/>
            <person name="Loh Y.H."/>
            <person name="Halpern A.L."/>
            <person name="Lee A.P."/>
            <person name="Johnson J."/>
            <person name="Dandona N."/>
            <person name="Viswanathan L.D."/>
            <person name="Tay A."/>
            <person name="Venter J.C."/>
            <person name="Strausberg R.L."/>
            <person name="Brenner S."/>
        </authorList>
    </citation>
    <scope>NUCLEOTIDE SEQUENCE [LARGE SCALE GENOMIC DNA]</scope>
</reference>
<dbReference type="Pfam" id="PF22967">
    <property type="entry name" value="Ig_NUP210_1st"/>
    <property type="match status" value="1"/>
</dbReference>
<dbReference type="InterPro" id="IPR055099">
    <property type="entry name" value="Ig_NUP210_7th"/>
</dbReference>
<evidence type="ECO:0000256" key="6">
    <source>
        <dbReference type="ARBA" id="ARBA00023136"/>
    </source>
</evidence>
<dbReference type="InterPro" id="IPR008964">
    <property type="entry name" value="Invasin/intimin_cell_adhesion"/>
</dbReference>
<dbReference type="SMART" id="SM00635">
    <property type="entry name" value="BID_2"/>
    <property type="match status" value="2"/>
</dbReference>
<dbReference type="Pfam" id="PF22962">
    <property type="entry name" value="Ig_NUP210_7th"/>
    <property type="match status" value="1"/>
</dbReference>
<dbReference type="Pfam" id="PF24991">
    <property type="entry name" value="Ig_NUP210_4th"/>
    <property type="match status" value="1"/>
</dbReference>
<reference evidence="12" key="5">
    <citation type="submission" date="2025-09" db="UniProtKB">
        <authorList>
            <consortium name="Ensembl"/>
        </authorList>
    </citation>
    <scope>IDENTIFICATION</scope>
</reference>
<dbReference type="GO" id="GO:0031965">
    <property type="term" value="C:nuclear membrane"/>
    <property type="evidence" value="ECO:0007669"/>
    <property type="project" value="UniProtKB-SubCell"/>
</dbReference>
<dbReference type="Pfam" id="PF02368">
    <property type="entry name" value="Big_2"/>
    <property type="match status" value="1"/>
</dbReference>
<evidence type="ECO:0000256" key="4">
    <source>
        <dbReference type="ARBA" id="ARBA00022729"/>
    </source>
</evidence>
<sequence>RKLARGFALCLELNSGLSLAKRLAVCNWLLRFAHKSQYSQFALRWSTRPEVASIEPVNPDDRQCSQRAVVLARSTQPTRLTSIIFAEEIAIGRVLRCDAIVDLISEIQIVSTTRELYLEDSPLKLRVRALDAEGNTFSTLAGLGFEWNLVKDSPTVGYSDSHNALRLLKFSESTYTPPAYISEMEKHGKQGDTILVSGMKTGNSKLRGRIQEPIYKNVPAAEVQLLILENIMLNPAHDIYLMVGTSIRYQVQKIKQGKITGVAMPSDQYELELQNSVVSPGGDVNQPVGKLNTGTSTVTALQQGQTNLVLTHKNLRMQGVSRLPNCTVYVVEPRYLGFTIHPGDRWVLETGKVYSVTIEVYDKESNKLYLSDDIRISTEIPREYFEILESSLNGSYHRVRALKKGQTVIDATLANVVSQSGAVFTLPIPVQNQQEVELYNPIELTPRILSFPWQQMAGAYQYAIKATGGSGNFTWSSSTLAVATVTVKGIMTTGSDIGLSVIQAHDVQNPLHYGQMKVYVIEPTQMEFTPCQVEARVGQTLDLPLRIYGLMNVETKETVTLTDCSHFDLVVEVENRGVFKTVAGRLKPGSEHCSGVRVQAEVQGYTTLMVSYNHGHIYLTASITIAAYLPLIAVDPVSVALVTLGSSKDMLFEGGPRPWVLEPSKFFTELTAENKESIVLDVVGSPTLRNQPQHLVRATCTALGEQVLALTVSNQHSLKNPFPAVETAVVKFICTPPSRLTLAAVYLVPQLDLSCPLHQQNKQVVPVSNYRNPVIELAAYDQLGRKFDNFSSLDLVWESTRVSLASVEESTPIQMVFKNDGKGQKKQHGLQTVLVHRESGTTSITATVISYQQEHLKAAKVKAKYDPLFPVSTTIELLLVEDVKVHPNNITIYNHPNVKAELSLQEGSGYFLINTSVSDLVSITYKEAQSVAQVRPIHPGLLTVMIHDLCLAFLGPAKAEVHVSDILELYIRVVDKVEIGKTVTAYVRVLDQSKTPFLSKYFPFMTLKVKAASQLLSLEPLDDALDGYTASFSVQGAAIGQTSLTATVTNKHGKKLSSAPQQIEVFRPFRLIPRKLTLMVGAMMQITAEGGPQPQSNIMFSISDLSLAKVSNIGHVKALAVGNGRVTGVVQAIDAESGKVVVISQDEVEVEVFQLKSVRIRAPITRMKTGTQMPVYVMGTTGSQMPFSFGDAVPGLTFHWTVTKRDIIDFSTRHSEASFQLLDANNFAMNVFSKTKGRTGLRVVVRAVDPAAGSFENQAQELSDEIQIEVFEKLHLLSPSTEVEQLLMSPNSFLKLQTNRDGVASLSYRVQDSSDKPPVVQVDEHGVLTSGSITGISTIEINSEEQFGVNQTITVAVKVTPVSYMRMSTNPAIHTVNKELQPAIPVGMTLTLTVHFHDHTGDTFHAHNSVVNFATNRDDLLQIGKGAVNNTFVIRTVNVGLTLLGVWDTEHTGFADYISLPVQHAISPGSVESIVVGDVLCFSSNLVNHEGHLGFWTSSSINILQIDPKTGAAVARDSGSVTVYYEVPGYLKTYKEVIISGAHMSARSTARIIIITCLPFPLVGSGDCTASHADAIRELHPESSITCNLRFTNGAIEMSAQNLFSVQTGFNTNPGHYTCTIAMKELTDHQLKLLSTAKTSLHVEAAVVGVHFSGEQIAAEVPFLPGFYTDQSEILLSNLYGATEITVFGNSDILRNLEVKSGSPAIIVQEKERFYGAQSFVKYTVTLADARLMSQGTASTFFTVSNSLTDQSISVPVRVLHITDKSLEGQATHWEGVGVFQQFINSYQAMFFTLFAILAGAAIMIIAYHAFLSPRDPVQHPAFIPKTPPPGGFSLSPTHFSPSLPSSRKTSPSHLWSTAYPSNGRLSPS</sequence>
<reference evidence="13" key="2">
    <citation type="journal article" date="2007" name="PLoS Biol.">
        <title>Survey sequencing and comparative analysis of the elephant shark (Callorhinchus milii) genome.</title>
        <authorList>
            <person name="Venkatesh B."/>
            <person name="Kirkness E.F."/>
            <person name="Loh Y.H."/>
            <person name="Halpern A.L."/>
            <person name="Lee A.P."/>
            <person name="Johnson J."/>
            <person name="Dandona N."/>
            <person name="Viswanathan L.D."/>
            <person name="Tay A."/>
            <person name="Venter J.C."/>
            <person name="Strausberg R.L."/>
            <person name="Brenner S."/>
        </authorList>
    </citation>
    <scope>NUCLEOTIDE SEQUENCE [LARGE SCALE GENOMIC DNA]</scope>
</reference>
<dbReference type="InterPro" id="IPR055096">
    <property type="entry name" value="Ig_NUP210_1st"/>
</dbReference>
<dbReference type="GeneTree" id="ENSGT00390000009491"/>
<evidence type="ECO:0000256" key="10">
    <source>
        <dbReference type="SAM" id="Phobius"/>
    </source>
</evidence>
<evidence type="ECO:0000313" key="13">
    <source>
        <dbReference type="Proteomes" id="UP000314986"/>
    </source>
</evidence>
<evidence type="ECO:0000259" key="11">
    <source>
        <dbReference type="SMART" id="SM00635"/>
    </source>
</evidence>
<comment type="subcellular location">
    <subcellularLocation>
        <location evidence="1">Nucleus membrane</location>
        <topology evidence="1">Single-pass membrane protein</topology>
    </subcellularLocation>
</comment>
<feature type="domain" description="BIG2" evidence="11">
    <location>
        <begin position="1065"/>
        <end position="1140"/>
    </location>
</feature>
<dbReference type="FunFam" id="2.60.40.1080:FF:000007">
    <property type="entry name" value="Nuclear Pore complex Protein"/>
    <property type="match status" value="1"/>
</dbReference>
<evidence type="ECO:0000256" key="8">
    <source>
        <dbReference type="ARBA" id="ARBA00023242"/>
    </source>
</evidence>
<dbReference type="Pfam" id="PF25354">
    <property type="entry name" value="Ig_NUP210_16th"/>
    <property type="match status" value="1"/>
</dbReference>
<dbReference type="PANTHER" id="PTHR23019:SF2">
    <property type="entry name" value="NUCLEAR PORE MEMBRANE GLYCOPROTEIN 210"/>
    <property type="match status" value="1"/>
</dbReference>
<organism evidence="12 13">
    <name type="scientific">Callorhinchus milii</name>
    <name type="common">Ghost shark</name>
    <dbReference type="NCBI Taxonomy" id="7868"/>
    <lineage>
        <taxon>Eukaryota</taxon>
        <taxon>Metazoa</taxon>
        <taxon>Chordata</taxon>
        <taxon>Craniata</taxon>
        <taxon>Vertebrata</taxon>
        <taxon>Chondrichthyes</taxon>
        <taxon>Holocephali</taxon>
        <taxon>Chimaeriformes</taxon>
        <taxon>Callorhinchidae</taxon>
        <taxon>Callorhinchus</taxon>
    </lineage>
</organism>
<feature type="transmembrane region" description="Helical" evidence="10">
    <location>
        <begin position="1789"/>
        <end position="1811"/>
    </location>
</feature>
<dbReference type="InterPro" id="IPR056898">
    <property type="entry name" value="Ig_NUP210_6th"/>
</dbReference>
<dbReference type="Pfam" id="PF22959">
    <property type="entry name" value="Ig_NUP210_15th"/>
    <property type="match status" value="1"/>
</dbReference>
<evidence type="ECO:0000256" key="7">
    <source>
        <dbReference type="ARBA" id="ARBA00023180"/>
    </source>
</evidence>
<keyword evidence="7" id="KW-0325">Glycoprotein</keyword>
<protein>
    <submittedName>
        <fullName evidence="12">Nucleoporin 210</fullName>
    </submittedName>
</protein>
<dbReference type="Ensembl" id="ENSCMIT00000026223.1">
    <property type="protein sequence ID" value="ENSCMIP00000025798.1"/>
    <property type="gene ID" value="ENSCMIG00000011053.1"/>
</dbReference>
<gene>
    <name evidence="12" type="primary">nup210</name>
</gene>
<feature type="region of interest" description="Disordered" evidence="9">
    <location>
        <begin position="1822"/>
        <end position="1869"/>
    </location>
</feature>
<dbReference type="InterPro" id="IPR057586">
    <property type="entry name" value="Ig_NUP210_16th"/>
</dbReference>
<dbReference type="InterPro" id="IPR055097">
    <property type="entry name" value="Ig_NUP210_2nd"/>
</dbReference>
<keyword evidence="3 10" id="KW-0812">Transmembrane</keyword>
<keyword evidence="13" id="KW-1185">Reference proteome</keyword>
<dbReference type="STRING" id="7868.ENSCMIP00000025798"/>
<reference evidence="13" key="3">
    <citation type="journal article" date="2014" name="Nature">
        <title>Elephant shark genome provides unique insights into gnathostome evolution.</title>
        <authorList>
            <consortium name="International Elephant Shark Genome Sequencing Consortium"/>
            <person name="Venkatesh B."/>
            <person name="Lee A.P."/>
            <person name="Ravi V."/>
            <person name="Maurya A.K."/>
            <person name="Lian M.M."/>
            <person name="Swann J.B."/>
            <person name="Ohta Y."/>
            <person name="Flajnik M.F."/>
            <person name="Sutoh Y."/>
            <person name="Kasahara M."/>
            <person name="Hoon S."/>
            <person name="Gangu V."/>
            <person name="Roy S.W."/>
            <person name="Irimia M."/>
            <person name="Korzh V."/>
            <person name="Kondrychyn I."/>
            <person name="Lim Z.W."/>
            <person name="Tay B.H."/>
            <person name="Tohari S."/>
            <person name="Kong K.W."/>
            <person name="Ho S."/>
            <person name="Lorente-Galdos B."/>
            <person name="Quilez J."/>
            <person name="Marques-Bonet T."/>
            <person name="Raney B.J."/>
            <person name="Ingham P.W."/>
            <person name="Tay A."/>
            <person name="Hillier L.W."/>
            <person name="Minx P."/>
            <person name="Boehm T."/>
            <person name="Wilson R.K."/>
            <person name="Brenner S."/>
            <person name="Warren W.C."/>
        </authorList>
    </citation>
    <scope>NUCLEOTIDE SEQUENCE [LARGE SCALE GENOMIC DNA]</scope>
</reference>
<dbReference type="Pfam" id="PF22969">
    <property type="entry name" value="Ig_NUP210_2nd"/>
    <property type="match status" value="1"/>
</dbReference>
<keyword evidence="5 10" id="KW-1133">Transmembrane helix</keyword>
<evidence type="ECO:0000313" key="12">
    <source>
        <dbReference type="Ensembl" id="ENSCMIP00000025798.1"/>
    </source>
</evidence>
<proteinExistence type="inferred from homology"/>
<dbReference type="Pfam" id="PF24935">
    <property type="entry name" value="Ig_NUP210_6th"/>
    <property type="match status" value="1"/>
</dbReference>
<dbReference type="SUPFAM" id="SSF49373">
    <property type="entry name" value="Invasin/intimin cell-adhesion fragments"/>
    <property type="match status" value="1"/>
</dbReference>
<keyword evidence="4" id="KW-0732">Signal</keyword>
<dbReference type="InterPro" id="IPR056897">
    <property type="entry name" value="Ig_NUP210_4th"/>
</dbReference>
<evidence type="ECO:0000256" key="3">
    <source>
        <dbReference type="ARBA" id="ARBA00022692"/>
    </source>
</evidence>
<dbReference type="Proteomes" id="UP000314986">
    <property type="component" value="Unassembled WGS sequence"/>
</dbReference>
<evidence type="ECO:0000256" key="5">
    <source>
        <dbReference type="ARBA" id="ARBA00022989"/>
    </source>
</evidence>